<feature type="domain" description="GAG-pre-integrase" evidence="1">
    <location>
        <begin position="186"/>
        <end position="255"/>
    </location>
</feature>
<dbReference type="Pfam" id="PF13976">
    <property type="entry name" value="gag_pre-integrs"/>
    <property type="match status" value="1"/>
</dbReference>
<gene>
    <name evidence="2" type="ORF">Tci_019436</name>
</gene>
<dbReference type="EMBL" id="BKCJ010002274">
    <property type="protein sequence ID" value="GEU47458.1"/>
    <property type="molecule type" value="Genomic_DNA"/>
</dbReference>
<reference evidence="2" key="1">
    <citation type="journal article" date="2019" name="Sci. Rep.">
        <title>Draft genome of Tanacetum cinerariifolium, the natural source of mosquito coil.</title>
        <authorList>
            <person name="Yamashiro T."/>
            <person name="Shiraishi A."/>
            <person name="Satake H."/>
            <person name="Nakayama K."/>
        </authorList>
    </citation>
    <scope>NUCLEOTIDE SEQUENCE</scope>
</reference>
<accession>A0A6L2KDA6</accession>
<proteinExistence type="predicted"/>
<organism evidence="2">
    <name type="scientific">Tanacetum cinerariifolium</name>
    <name type="common">Dalmatian daisy</name>
    <name type="synonym">Chrysanthemum cinerariifolium</name>
    <dbReference type="NCBI Taxonomy" id="118510"/>
    <lineage>
        <taxon>Eukaryota</taxon>
        <taxon>Viridiplantae</taxon>
        <taxon>Streptophyta</taxon>
        <taxon>Embryophyta</taxon>
        <taxon>Tracheophyta</taxon>
        <taxon>Spermatophyta</taxon>
        <taxon>Magnoliopsida</taxon>
        <taxon>eudicotyledons</taxon>
        <taxon>Gunneridae</taxon>
        <taxon>Pentapetalae</taxon>
        <taxon>asterids</taxon>
        <taxon>campanulids</taxon>
        <taxon>Asterales</taxon>
        <taxon>Asteraceae</taxon>
        <taxon>Asteroideae</taxon>
        <taxon>Anthemideae</taxon>
        <taxon>Anthemidinae</taxon>
        <taxon>Tanacetum</taxon>
    </lineage>
</organism>
<protein>
    <submittedName>
        <fullName evidence="2">Ribonuclease H-like domain-containing protein</fullName>
    </submittedName>
</protein>
<sequence>MVQKPVWNHAMRVNHHNSVRMTHPHSNRNVVPIAVLTRSRLVSINAARPVPTAVPQSTMKSPRPVKHVVNKAHLPIRRPINHSTTTKNSNFIKKVTTVKVNQLVLFRVSRVMLKKPQQTSGCSRYMTRNISFLLDFEEINRGYVAFGGNPKCGKITSKDTKCVVLSSDYKLPDENYVLHRVLRENNMYNVDLKNVVHSGDLTCLFAKAVLDESNLWHRRLRHINFKTMNKLVKGNLVRGLPSKIFENNHICVACKRESNIEPFFCEMKGINREFSVVRNPQQNKVVERKNITLEVV</sequence>
<comment type="caution">
    <text evidence="2">The sequence shown here is derived from an EMBL/GenBank/DDBJ whole genome shotgun (WGS) entry which is preliminary data.</text>
</comment>
<dbReference type="AlphaFoldDB" id="A0A6L2KDA6"/>
<dbReference type="InterPro" id="IPR025724">
    <property type="entry name" value="GAG-pre-integrase_dom"/>
</dbReference>
<evidence type="ECO:0000313" key="2">
    <source>
        <dbReference type="EMBL" id="GEU47458.1"/>
    </source>
</evidence>
<evidence type="ECO:0000259" key="1">
    <source>
        <dbReference type="Pfam" id="PF13976"/>
    </source>
</evidence>
<name>A0A6L2KDA6_TANCI</name>